<feature type="non-terminal residue" evidence="2">
    <location>
        <position position="80"/>
    </location>
</feature>
<sequence>MSGNEPSTGEPSSERSEDVCSSDGEDYYVVNGDFAPYQGEPFASSEDGDNNGGSEEEEDEDGILPSALEQLFEGQVPSDN</sequence>
<name>A0A2B4R4C4_STYPI</name>
<dbReference type="Proteomes" id="UP000225706">
    <property type="component" value="Unassembled WGS sequence"/>
</dbReference>
<evidence type="ECO:0000313" key="2">
    <source>
        <dbReference type="EMBL" id="PFX11092.1"/>
    </source>
</evidence>
<proteinExistence type="predicted"/>
<feature type="region of interest" description="Disordered" evidence="1">
    <location>
        <begin position="1"/>
        <end position="80"/>
    </location>
</feature>
<dbReference type="AlphaFoldDB" id="A0A2B4R4C4"/>
<feature type="compositionally biased region" description="Polar residues" evidence="1">
    <location>
        <begin position="1"/>
        <end position="11"/>
    </location>
</feature>
<comment type="caution">
    <text evidence="2">The sequence shown here is derived from an EMBL/GenBank/DDBJ whole genome shotgun (WGS) entry which is preliminary data.</text>
</comment>
<evidence type="ECO:0000313" key="3">
    <source>
        <dbReference type="Proteomes" id="UP000225706"/>
    </source>
</evidence>
<accession>A0A2B4R4C4</accession>
<dbReference type="EMBL" id="LSMT01003761">
    <property type="protein sequence ID" value="PFX11092.1"/>
    <property type="molecule type" value="Genomic_DNA"/>
</dbReference>
<reference evidence="3" key="1">
    <citation type="journal article" date="2017" name="bioRxiv">
        <title>Comparative analysis of the genomes of Stylophora pistillata and Acropora digitifera provides evidence for extensive differences between species of corals.</title>
        <authorList>
            <person name="Voolstra C.R."/>
            <person name="Li Y."/>
            <person name="Liew Y.J."/>
            <person name="Baumgarten S."/>
            <person name="Zoccola D."/>
            <person name="Flot J.-F."/>
            <person name="Tambutte S."/>
            <person name="Allemand D."/>
            <person name="Aranda M."/>
        </authorList>
    </citation>
    <scope>NUCLEOTIDE SEQUENCE [LARGE SCALE GENOMIC DNA]</scope>
</reference>
<organism evidence="2 3">
    <name type="scientific">Stylophora pistillata</name>
    <name type="common">Smooth cauliflower coral</name>
    <dbReference type="NCBI Taxonomy" id="50429"/>
    <lineage>
        <taxon>Eukaryota</taxon>
        <taxon>Metazoa</taxon>
        <taxon>Cnidaria</taxon>
        <taxon>Anthozoa</taxon>
        <taxon>Hexacorallia</taxon>
        <taxon>Scleractinia</taxon>
        <taxon>Astrocoeniina</taxon>
        <taxon>Pocilloporidae</taxon>
        <taxon>Stylophora</taxon>
    </lineage>
</organism>
<evidence type="ECO:0000256" key="1">
    <source>
        <dbReference type="SAM" id="MobiDB-lite"/>
    </source>
</evidence>
<feature type="compositionally biased region" description="Acidic residues" evidence="1">
    <location>
        <begin position="46"/>
        <end position="62"/>
    </location>
</feature>
<gene>
    <name evidence="2" type="ORF">AWC38_SpisGene25436</name>
</gene>
<keyword evidence="3" id="KW-1185">Reference proteome</keyword>
<protein>
    <submittedName>
        <fullName evidence="2">Uncharacterized protein</fullName>
    </submittedName>
</protein>